<dbReference type="EMBL" id="PKJC01000021">
    <property type="protein sequence ID" value="PKZ63768.1"/>
    <property type="molecule type" value="Genomic_DNA"/>
</dbReference>
<dbReference type="STRING" id="2055.BCM27_01260"/>
<evidence type="ECO:0000313" key="4">
    <source>
        <dbReference type="EMBL" id="PKZ63768.1"/>
    </source>
</evidence>
<sequence>MIPITSMSSRSVRRGDVQPVHRRRATMATHASGDLRRAPGVGRTAPRATYDVARSCRTSALTILALVIVFVLLIVI</sequence>
<evidence type="ECO:0000256" key="2">
    <source>
        <dbReference type="SAM" id="Phobius"/>
    </source>
</evidence>
<dbReference type="Proteomes" id="UP000234662">
    <property type="component" value="Unassembled WGS sequence"/>
</dbReference>
<gene>
    <name evidence="4" type="ORF">CYJ73_20435</name>
    <name evidence="3" type="ORF">DLJ61_01265</name>
</gene>
<dbReference type="AlphaFoldDB" id="A0A2I1R3T7"/>
<reference evidence="4 5" key="1">
    <citation type="submission" date="2017-12" db="EMBL/GenBank/DDBJ databases">
        <title>Phylogenetic diversity of female urinary microbiome.</title>
        <authorList>
            <person name="Thomas-White K."/>
            <person name="Wolfe A.J."/>
        </authorList>
    </citation>
    <scope>NUCLEOTIDE SEQUENCE [LARGE SCALE GENOMIC DNA]</scope>
    <source>
        <strain evidence="4 5">UMB0777</strain>
    </source>
</reference>
<keyword evidence="2" id="KW-1133">Transmembrane helix</keyword>
<dbReference type="KEGG" id="gta:BCM27_01260"/>
<keyword evidence="2" id="KW-0472">Membrane</keyword>
<feature type="compositionally biased region" description="Polar residues" evidence="1">
    <location>
        <begin position="1"/>
        <end position="10"/>
    </location>
</feature>
<organism evidence="4 5">
    <name type="scientific">Gordonia terrae</name>
    <dbReference type="NCBI Taxonomy" id="2055"/>
    <lineage>
        <taxon>Bacteria</taxon>
        <taxon>Bacillati</taxon>
        <taxon>Actinomycetota</taxon>
        <taxon>Actinomycetes</taxon>
        <taxon>Mycobacteriales</taxon>
        <taxon>Gordoniaceae</taxon>
        <taxon>Gordonia</taxon>
    </lineage>
</organism>
<accession>A0A2I1R3T7</accession>
<dbReference type="EMBL" id="CP029604">
    <property type="protein sequence ID" value="AWO86461.1"/>
    <property type="molecule type" value="Genomic_DNA"/>
</dbReference>
<evidence type="ECO:0000313" key="6">
    <source>
        <dbReference type="Proteomes" id="UP000247118"/>
    </source>
</evidence>
<protein>
    <submittedName>
        <fullName evidence="4">Uncharacterized protein</fullName>
    </submittedName>
</protein>
<evidence type="ECO:0000313" key="3">
    <source>
        <dbReference type="EMBL" id="AWO86461.1"/>
    </source>
</evidence>
<evidence type="ECO:0000313" key="5">
    <source>
        <dbReference type="Proteomes" id="UP000234662"/>
    </source>
</evidence>
<feature type="region of interest" description="Disordered" evidence="1">
    <location>
        <begin position="1"/>
        <end position="42"/>
    </location>
</feature>
<keyword evidence="2" id="KW-0812">Transmembrane</keyword>
<name>A0A2I1R3T7_9ACTN</name>
<evidence type="ECO:0000256" key="1">
    <source>
        <dbReference type="SAM" id="MobiDB-lite"/>
    </source>
</evidence>
<proteinExistence type="predicted"/>
<dbReference type="Proteomes" id="UP000247118">
    <property type="component" value="Chromosome"/>
</dbReference>
<feature type="transmembrane region" description="Helical" evidence="2">
    <location>
        <begin position="56"/>
        <end position="75"/>
    </location>
</feature>
<reference evidence="3 6" key="2">
    <citation type="submission" date="2018-05" db="EMBL/GenBank/DDBJ databases">
        <title>Complete genome sequence of Gordonia terrae NRRL B-16283.</title>
        <authorList>
            <person name="Garlena R.A."/>
            <person name="Russell D.A."/>
            <person name="Hatfull G.F."/>
        </authorList>
    </citation>
    <scope>NUCLEOTIDE SEQUENCE [LARGE SCALE GENOMIC DNA]</scope>
    <source>
        <strain evidence="3 6">NRRL B-16283</strain>
    </source>
</reference>
<dbReference type="OrthoDB" id="9924899at2"/>